<dbReference type="GO" id="GO:0003700">
    <property type="term" value="F:DNA-binding transcription factor activity"/>
    <property type="evidence" value="ECO:0007669"/>
    <property type="project" value="InterPro"/>
</dbReference>
<evidence type="ECO:0000256" key="1">
    <source>
        <dbReference type="ARBA" id="ARBA00023015"/>
    </source>
</evidence>
<evidence type="ECO:0000256" key="3">
    <source>
        <dbReference type="ARBA" id="ARBA00023163"/>
    </source>
</evidence>
<dbReference type="PANTHER" id="PTHR46796">
    <property type="entry name" value="HTH-TYPE TRANSCRIPTIONAL ACTIVATOR RHAS-RELATED"/>
    <property type="match status" value="1"/>
</dbReference>
<comment type="caution">
    <text evidence="5">The sequence shown here is derived from an EMBL/GenBank/DDBJ whole genome shotgun (WGS) entry which is preliminary data.</text>
</comment>
<keyword evidence="3" id="KW-0804">Transcription</keyword>
<dbReference type="SMART" id="SM00342">
    <property type="entry name" value="HTH_ARAC"/>
    <property type="match status" value="1"/>
</dbReference>
<feature type="domain" description="HTH araC/xylS-type" evidence="4">
    <location>
        <begin position="164"/>
        <end position="262"/>
    </location>
</feature>
<dbReference type="Proteomes" id="UP000248553">
    <property type="component" value="Unassembled WGS sequence"/>
</dbReference>
<evidence type="ECO:0000313" key="6">
    <source>
        <dbReference type="Proteomes" id="UP000248553"/>
    </source>
</evidence>
<proteinExistence type="predicted"/>
<dbReference type="PROSITE" id="PS01124">
    <property type="entry name" value="HTH_ARAC_FAMILY_2"/>
    <property type="match status" value="1"/>
</dbReference>
<evidence type="ECO:0000256" key="2">
    <source>
        <dbReference type="ARBA" id="ARBA00023125"/>
    </source>
</evidence>
<name>A0A328BUC5_9BACT</name>
<keyword evidence="2" id="KW-0238">DNA-binding</keyword>
<dbReference type="OrthoDB" id="635259at2"/>
<dbReference type="Pfam" id="PF12833">
    <property type="entry name" value="HTH_18"/>
    <property type="match status" value="1"/>
</dbReference>
<gene>
    <name evidence="5" type="ORF">DLM85_05060</name>
</gene>
<keyword evidence="6" id="KW-1185">Reference proteome</keyword>
<evidence type="ECO:0000259" key="4">
    <source>
        <dbReference type="PROSITE" id="PS01124"/>
    </source>
</evidence>
<dbReference type="GO" id="GO:0043565">
    <property type="term" value="F:sequence-specific DNA binding"/>
    <property type="evidence" value="ECO:0007669"/>
    <property type="project" value="InterPro"/>
</dbReference>
<keyword evidence="1" id="KW-0805">Transcription regulation</keyword>
<dbReference type="InterPro" id="IPR050204">
    <property type="entry name" value="AraC_XylS_family_regulators"/>
</dbReference>
<dbReference type="PANTHER" id="PTHR46796:SF13">
    <property type="entry name" value="HTH-TYPE TRANSCRIPTIONAL ACTIVATOR RHAS"/>
    <property type="match status" value="1"/>
</dbReference>
<protein>
    <submittedName>
        <fullName evidence="5">AraC family transcriptional regulator</fullName>
    </submittedName>
</protein>
<dbReference type="InterPro" id="IPR018060">
    <property type="entry name" value="HTH_AraC"/>
</dbReference>
<evidence type="ECO:0000313" key="5">
    <source>
        <dbReference type="EMBL" id="RAK70219.1"/>
    </source>
</evidence>
<dbReference type="Gene3D" id="1.10.10.60">
    <property type="entry name" value="Homeodomain-like"/>
    <property type="match status" value="1"/>
</dbReference>
<reference evidence="6" key="1">
    <citation type="submission" date="2018-05" db="EMBL/GenBank/DDBJ databases">
        <authorList>
            <person name="Nie L."/>
        </authorList>
    </citation>
    <scope>NUCLEOTIDE SEQUENCE [LARGE SCALE GENOMIC DNA]</scope>
    <source>
        <strain evidence="6">NL</strain>
    </source>
</reference>
<dbReference type="RefSeq" id="WP_111476953.1">
    <property type="nucleotide sequence ID" value="NZ_QHKM01000001.1"/>
</dbReference>
<dbReference type="AlphaFoldDB" id="A0A328BUC5"/>
<organism evidence="5 6">
    <name type="scientific">Hymenobacter edaphi</name>
    <dbReference type="NCBI Taxonomy" id="2211146"/>
    <lineage>
        <taxon>Bacteria</taxon>
        <taxon>Pseudomonadati</taxon>
        <taxon>Bacteroidota</taxon>
        <taxon>Cytophagia</taxon>
        <taxon>Cytophagales</taxon>
        <taxon>Hymenobacteraceae</taxon>
        <taxon>Hymenobacter</taxon>
    </lineage>
</organism>
<dbReference type="EMBL" id="QHKM01000001">
    <property type="protein sequence ID" value="RAK70219.1"/>
    <property type="molecule type" value="Genomic_DNA"/>
</dbReference>
<accession>A0A328BUC5</accession>
<sequence length="276" mass="31663">MLLENLPPAADLAAYVKQYRIADFSFAGGQPPPFKAYPPRVQECLQFYPKDPEQVVLPQSGRRCPQTRVALTGQPTVVSNRHIGQNFLTLQVVFQPGQLFLLTGIPAQQLVNGYLDAEAVLGAEVARVNEQLATAASYPQMLSVVEQYLRQLVRRARGKPHPIDRIGRLMGQYPDKYPLEWFAREACLSYRQFDRKFKERMGVGPKLYRRIIRFDQAFRRKNQAPEQDWLSIALHCGYHDYQHLAKDYAAFTGHSPAAFYAIETRAPERYFGEWEV</sequence>